<dbReference type="Pfam" id="PF23213">
    <property type="entry name" value="DUF7065"/>
    <property type="match status" value="1"/>
</dbReference>
<feature type="domain" description="DUF7065" evidence="2">
    <location>
        <begin position="116"/>
        <end position="181"/>
    </location>
</feature>
<evidence type="ECO:0000259" key="2">
    <source>
        <dbReference type="Pfam" id="PF23213"/>
    </source>
</evidence>
<accession>A0A1I5XMW0</accession>
<dbReference type="Pfam" id="PF23212">
    <property type="entry name" value="DUF7064"/>
    <property type="match status" value="1"/>
</dbReference>
<feature type="domain" description="DUF7064" evidence="1">
    <location>
        <begin position="182"/>
        <end position="301"/>
    </location>
</feature>
<dbReference type="EMBL" id="FOWX01000068">
    <property type="protein sequence ID" value="SFQ33240.1"/>
    <property type="molecule type" value="Genomic_DNA"/>
</dbReference>
<evidence type="ECO:0000313" key="4">
    <source>
        <dbReference type="Proteomes" id="UP000198784"/>
    </source>
</evidence>
<proteinExistence type="predicted"/>
<reference evidence="4" key="1">
    <citation type="submission" date="2016-10" db="EMBL/GenBank/DDBJ databases">
        <authorList>
            <person name="Varghese N."/>
            <person name="Submissions S."/>
        </authorList>
    </citation>
    <scope>NUCLEOTIDE SEQUENCE [LARGE SCALE GENOMIC DNA]</scope>
    <source>
        <strain evidence="4">DSM 17834</strain>
    </source>
</reference>
<evidence type="ECO:0000313" key="3">
    <source>
        <dbReference type="EMBL" id="SFQ33240.1"/>
    </source>
</evidence>
<dbReference type="STRING" id="289003.SAMN05216190_1687"/>
<dbReference type="InterPro" id="IPR055493">
    <property type="entry name" value="DUF7065"/>
</dbReference>
<dbReference type="AlphaFoldDB" id="A0A1I5XMW0"/>
<keyword evidence="4" id="KW-1185">Reference proteome</keyword>
<organism evidence="3 4">
    <name type="scientific">Pseudomonas borbori</name>
    <dbReference type="NCBI Taxonomy" id="289003"/>
    <lineage>
        <taxon>Bacteria</taxon>
        <taxon>Pseudomonadati</taxon>
        <taxon>Pseudomonadota</taxon>
        <taxon>Gammaproteobacteria</taxon>
        <taxon>Pseudomonadales</taxon>
        <taxon>Pseudomonadaceae</taxon>
        <taxon>Pseudomonas</taxon>
    </lineage>
</organism>
<evidence type="ECO:0008006" key="5">
    <source>
        <dbReference type="Google" id="ProtNLM"/>
    </source>
</evidence>
<dbReference type="InterPro" id="IPR055492">
    <property type="entry name" value="DUF7064"/>
</dbReference>
<sequence length="313" mass="35089">MQVMTGMKNVIAVLDPINDGRHQLKEGPLERESIPYVISLPEFGIGAFIYTWVDRENAAGSVFVIYGPGVGGDPIVEKIDNVMVSADQNFDDWKVGKVHLQQNLDLMTARLRVDGDNAGMDLTFEACHPAYAYGSHKDGCPDWFATNRLEQAGRVKGQLRVGDKTYQVDTTGARDHSWGARDWKVPQHWKWVHAQAGDGLCVHFCEIYERGRTELRGYVSCDGLMAEVDSVDVGFTLDDQYLQKHIEVDLLDRAGRTTTLKGDFFAHFPLMPGPETTLYESAMSCEINGKPGVGWAEFMWPTDYLEYLRTKSA</sequence>
<gene>
    <name evidence="3" type="ORF">SAMN05216190_1687</name>
</gene>
<name>A0A1I5XMW0_9PSED</name>
<dbReference type="SUPFAM" id="SSF159245">
    <property type="entry name" value="AttH-like"/>
    <property type="match status" value="1"/>
</dbReference>
<protein>
    <recommendedName>
        <fullName evidence="5">Hydroxyneurosporene synthase (CrtC)</fullName>
    </recommendedName>
</protein>
<evidence type="ECO:0000259" key="1">
    <source>
        <dbReference type="Pfam" id="PF23212"/>
    </source>
</evidence>
<dbReference type="Proteomes" id="UP000198784">
    <property type="component" value="Unassembled WGS sequence"/>
</dbReference>